<evidence type="ECO:0008006" key="3">
    <source>
        <dbReference type="Google" id="ProtNLM"/>
    </source>
</evidence>
<reference evidence="1 2" key="1">
    <citation type="submission" date="2017-10" db="EMBL/GenBank/DDBJ databases">
        <title>Nyctiphanis sp. nov., isolated from the stomach of the euphausiid Nyctiphanes simplex (Hansen, 1911) in the Gulf of California.</title>
        <authorList>
            <person name="Gomez-Gil B."/>
            <person name="Aguilar-Mendez M."/>
            <person name="Lopez-Cortes A."/>
            <person name="Gomez-Gutierrez J."/>
            <person name="Roque A."/>
            <person name="Lang E."/>
            <person name="Gonzalez-Castillo A."/>
        </authorList>
    </citation>
    <scope>NUCLEOTIDE SEQUENCE [LARGE SCALE GENOMIC DNA]</scope>
    <source>
        <strain evidence="1 2">CAIM 600</strain>
    </source>
</reference>
<dbReference type="EMBL" id="PEIB01000050">
    <property type="protein sequence ID" value="RXJ70412.1"/>
    <property type="molecule type" value="Genomic_DNA"/>
</dbReference>
<evidence type="ECO:0000313" key="1">
    <source>
        <dbReference type="EMBL" id="RXJ70412.1"/>
    </source>
</evidence>
<proteinExistence type="predicted"/>
<dbReference type="OrthoDB" id="9811746at2"/>
<dbReference type="RefSeq" id="WP_129124262.1">
    <property type="nucleotide sequence ID" value="NZ_PEIB01000050.1"/>
</dbReference>
<dbReference type="AlphaFoldDB" id="A0A4Q0YI81"/>
<organism evidence="1 2">
    <name type="scientific">Veronia nyctiphanis</name>
    <dbReference type="NCBI Taxonomy" id="1278244"/>
    <lineage>
        <taxon>Bacteria</taxon>
        <taxon>Pseudomonadati</taxon>
        <taxon>Pseudomonadota</taxon>
        <taxon>Gammaproteobacteria</taxon>
        <taxon>Vibrionales</taxon>
        <taxon>Vibrionaceae</taxon>
        <taxon>Veronia</taxon>
    </lineage>
</organism>
<accession>A0A4Q0YI81</accession>
<gene>
    <name evidence="1" type="ORF">CS022_23340</name>
</gene>
<sequence length="129" mass="14718">MSVMYICYTPKDRVHFETIQALCSNPQSTVECVDCHSPFLSSEGHARLPLIKEIKTADKLLVLVSEYSAQDDWFSAVIEAFTTTQKSPDVLFMRIEGNKDAALGCDFADKNVVNWNKLKLIYWMENQSF</sequence>
<evidence type="ECO:0000313" key="2">
    <source>
        <dbReference type="Proteomes" id="UP000290287"/>
    </source>
</evidence>
<protein>
    <recommendedName>
        <fullName evidence="3">TIR domain-containing protein</fullName>
    </recommendedName>
</protein>
<name>A0A4Q0YI81_9GAMM</name>
<dbReference type="Proteomes" id="UP000290287">
    <property type="component" value="Unassembled WGS sequence"/>
</dbReference>
<comment type="caution">
    <text evidence="1">The sequence shown here is derived from an EMBL/GenBank/DDBJ whole genome shotgun (WGS) entry which is preliminary data.</text>
</comment>
<keyword evidence="2" id="KW-1185">Reference proteome</keyword>